<protein>
    <recommendedName>
        <fullName evidence="8">Probable membrane transporter protein</fullName>
    </recommendedName>
</protein>
<keyword evidence="5 8" id="KW-0812">Transmembrane</keyword>
<comment type="subcellular location">
    <subcellularLocation>
        <location evidence="1 8">Cell membrane</location>
        <topology evidence="1 8">Multi-pass membrane protein</topology>
    </subcellularLocation>
</comment>
<feature type="transmembrane region" description="Helical" evidence="8">
    <location>
        <begin position="178"/>
        <end position="199"/>
    </location>
</feature>
<keyword evidence="10" id="KW-1185">Reference proteome</keyword>
<dbReference type="RefSeq" id="WP_116622901.1">
    <property type="nucleotide sequence ID" value="NZ_QURN01000004.1"/>
</dbReference>
<dbReference type="EMBL" id="QURN01000004">
    <property type="protein sequence ID" value="RFC68465.1"/>
    <property type="molecule type" value="Genomic_DNA"/>
</dbReference>
<evidence type="ECO:0000256" key="7">
    <source>
        <dbReference type="ARBA" id="ARBA00023136"/>
    </source>
</evidence>
<gene>
    <name evidence="9" type="ORF">DY251_05700</name>
</gene>
<feature type="transmembrane region" description="Helical" evidence="8">
    <location>
        <begin position="74"/>
        <end position="95"/>
    </location>
</feature>
<comment type="similarity">
    <text evidence="2 8">Belongs to the 4-toluene sulfonate uptake permease (TSUP) (TC 2.A.102) family.</text>
</comment>
<organism evidence="9 10">
    <name type="scientific">Mesorhizobium denitrificans</name>
    <dbReference type="NCBI Taxonomy" id="2294114"/>
    <lineage>
        <taxon>Bacteria</taxon>
        <taxon>Pseudomonadati</taxon>
        <taxon>Pseudomonadota</taxon>
        <taxon>Alphaproteobacteria</taxon>
        <taxon>Hyphomicrobiales</taxon>
        <taxon>Phyllobacteriaceae</taxon>
        <taxon>Mesorhizobium</taxon>
    </lineage>
</organism>
<dbReference type="GO" id="GO:0005886">
    <property type="term" value="C:plasma membrane"/>
    <property type="evidence" value="ECO:0007669"/>
    <property type="project" value="UniProtKB-SubCell"/>
</dbReference>
<feature type="transmembrane region" description="Helical" evidence="8">
    <location>
        <begin position="230"/>
        <end position="248"/>
    </location>
</feature>
<evidence type="ECO:0000256" key="5">
    <source>
        <dbReference type="ARBA" id="ARBA00022692"/>
    </source>
</evidence>
<feature type="transmembrane region" description="Helical" evidence="8">
    <location>
        <begin position="205"/>
        <end position="223"/>
    </location>
</feature>
<keyword evidence="7 8" id="KW-0472">Membrane</keyword>
<evidence type="ECO:0000256" key="8">
    <source>
        <dbReference type="RuleBase" id="RU363041"/>
    </source>
</evidence>
<evidence type="ECO:0000313" key="9">
    <source>
        <dbReference type="EMBL" id="RFC68465.1"/>
    </source>
</evidence>
<evidence type="ECO:0000256" key="3">
    <source>
        <dbReference type="ARBA" id="ARBA00022448"/>
    </source>
</evidence>
<feature type="transmembrane region" description="Helical" evidence="8">
    <location>
        <begin position="102"/>
        <end position="121"/>
    </location>
</feature>
<evidence type="ECO:0000256" key="6">
    <source>
        <dbReference type="ARBA" id="ARBA00022989"/>
    </source>
</evidence>
<name>A0A371XGV8_9HYPH</name>
<dbReference type="Proteomes" id="UP000262379">
    <property type="component" value="Unassembled WGS sequence"/>
</dbReference>
<dbReference type="InterPro" id="IPR002781">
    <property type="entry name" value="TM_pro_TauE-like"/>
</dbReference>
<keyword evidence="3" id="KW-0813">Transport</keyword>
<evidence type="ECO:0000256" key="2">
    <source>
        <dbReference type="ARBA" id="ARBA00009142"/>
    </source>
</evidence>
<dbReference type="Pfam" id="PF01925">
    <property type="entry name" value="TauE"/>
    <property type="match status" value="1"/>
</dbReference>
<dbReference type="InterPro" id="IPR052017">
    <property type="entry name" value="TSUP"/>
</dbReference>
<keyword evidence="4 8" id="KW-1003">Cell membrane</keyword>
<keyword evidence="6 8" id="KW-1133">Transmembrane helix</keyword>
<evidence type="ECO:0000256" key="4">
    <source>
        <dbReference type="ARBA" id="ARBA00022475"/>
    </source>
</evidence>
<evidence type="ECO:0000256" key="1">
    <source>
        <dbReference type="ARBA" id="ARBA00004651"/>
    </source>
</evidence>
<dbReference type="AlphaFoldDB" id="A0A371XGV8"/>
<sequence length="250" mass="26012">MSIFDAVLLFVAGYAAGMVNAVAGGGTFLTFGALSVTGVPPIVANATSSITQFPGYVTSTLAYWTDIKTFWREALLLCFVSALGAFAGAMILLALDNPSFRSMVPWLLVAATALFAAGPWLKPKPKPGAQPSAGIFVGAVVQFITSVYGGFFGAGMGVMMLATLGLTQSGDYHRLNALKNMLAIVIAAIAIIVFVVGGVVAWPEAIVMIPAVALGGYSGVWAAKRMPQSIMRAFVIVVGILLAVYYFVTG</sequence>
<comment type="caution">
    <text evidence="9">The sequence shown here is derived from an EMBL/GenBank/DDBJ whole genome shotgun (WGS) entry which is preliminary data.</text>
</comment>
<dbReference type="PANTHER" id="PTHR30269">
    <property type="entry name" value="TRANSMEMBRANE PROTEIN YFCA"/>
    <property type="match status" value="1"/>
</dbReference>
<accession>A0A371XGV8</accession>
<feature type="transmembrane region" description="Helical" evidence="8">
    <location>
        <begin position="133"/>
        <end position="166"/>
    </location>
</feature>
<dbReference type="PANTHER" id="PTHR30269:SF0">
    <property type="entry name" value="MEMBRANE TRANSPORTER PROTEIN YFCA-RELATED"/>
    <property type="match status" value="1"/>
</dbReference>
<proteinExistence type="inferred from homology"/>
<evidence type="ECO:0000313" key="10">
    <source>
        <dbReference type="Proteomes" id="UP000262379"/>
    </source>
</evidence>
<reference evidence="10" key="1">
    <citation type="submission" date="2018-08" db="EMBL/GenBank/DDBJ databases">
        <authorList>
            <person name="Im W.T."/>
        </authorList>
    </citation>
    <scope>NUCLEOTIDE SEQUENCE [LARGE SCALE GENOMIC DNA]</scope>
    <source>
        <strain evidence="10">LA-28</strain>
    </source>
</reference>